<dbReference type="RefSeq" id="XP_066656977.1">
    <property type="nucleotide sequence ID" value="XM_066795150.1"/>
</dbReference>
<evidence type="ECO:0000313" key="1">
    <source>
        <dbReference type="EMBL" id="KAK7539706.1"/>
    </source>
</evidence>
<protein>
    <submittedName>
        <fullName evidence="1">Uncharacterized protein</fullName>
    </submittedName>
</protein>
<reference evidence="1 2" key="1">
    <citation type="submission" date="2024-04" db="EMBL/GenBank/DDBJ databases">
        <title>Phyllosticta paracitricarpa is synonymous to the EU quarantine fungus P. citricarpa based on phylogenomic analyses.</title>
        <authorList>
            <consortium name="Lawrence Berkeley National Laboratory"/>
            <person name="Van ingen-buijs V.A."/>
            <person name="Van westerhoven A.C."/>
            <person name="Haridas S."/>
            <person name="Skiadas P."/>
            <person name="Martin F."/>
            <person name="Groenewald J.Z."/>
            <person name="Crous P.W."/>
            <person name="Seidl M.F."/>
        </authorList>
    </citation>
    <scope>NUCLEOTIDE SEQUENCE [LARGE SCALE GENOMIC DNA]</scope>
    <source>
        <strain evidence="1 2">CPC 17464</strain>
    </source>
</reference>
<proteinExistence type="predicted"/>
<accession>A0ABR1LWZ2</accession>
<sequence>MCTARPRRGPNRYAVGERGVGSHLEQVAAVWSSHGASSVKPRWSTSCSNLCQPFAWKKAPPGARYMRRKNEIDPNAACRGLVATLQRSRLIYPKRLLMGPLEREQVRSSPRTHRQLSSIRFGGIAYGKTPGRFHSTGSLQEYVLDNRMAPSNLHGSPTLSPQHNCTTIAFGVEIRLCQSRGFSFDLFSAPAYRPVFFLPLVPTACSIYSFVLGF</sequence>
<gene>
    <name evidence="1" type="ORF">J3D65DRAFT_291794</name>
</gene>
<organism evidence="1 2">
    <name type="scientific">Phyllosticta citribraziliensis</name>
    <dbReference type="NCBI Taxonomy" id="989973"/>
    <lineage>
        <taxon>Eukaryota</taxon>
        <taxon>Fungi</taxon>
        <taxon>Dikarya</taxon>
        <taxon>Ascomycota</taxon>
        <taxon>Pezizomycotina</taxon>
        <taxon>Dothideomycetes</taxon>
        <taxon>Dothideomycetes incertae sedis</taxon>
        <taxon>Botryosphaeriales</taxon>
        <taxon>Phyllostictaceae</taxon>
        <taxon>Phyllosticta</taxon>
    </lineage>
</organism>
<dbReference type="GeneID" id="92028056"/>
<keyword evidence="2" id="KW-1185">Reference proteome</keyword>
<comment type="caution">
    <text evidence="1">The sequence shown here is derived from an EMBL/GenBank/DDBJ whole genome shotgun (WGS) entry which is preliminary data.</text>
</comment>
<name>A0ABR1LWZ2_9PEZI</name>
<evidence type="ECO:0000313" key="2">
    <source>
        <dbReference type="Proteomes" id="UP001360953"/>
    </source>
</evidence>
<dbReference type="Proteomes" id="UP001360953">
    <property type="component" value="Unassembled WGS sequence"/>
</dbReference>
<dbReference type="EMBL" id="JBBPEH010000004">
    <property type="protein sequence ID" value="KAK7539706.1"/>
    <property type="molecule type" value="Genomic_DNA"/>
</dbReference>